<keyword evidence="8" id="KW-1185">Reference proteome</keyword>
<feature type="domain" description="Response regulatory" evidence="6">
    <location>
        <begin position="2"/>
        <end position="118"/>
    </location>
</feature>
<dbReference type="Pfam" id="PF02954">
    <property type="entry name" value="HTH_8"/>
    <property type="match status" value="1"/>
</dbReference>
<keyword evidence="3" id="KW-0805">Transcription regulation</keyword>
<evidence type="ECO:0000259" key="6">
    <source>
        <dbReference type="PROSITE" id="PS50110"/>
    </source>
</evidence>
<dbReference type="Gene3D" id="1.10.10.60">
    <property type="entry name" value="Homeodomain-like"/>
    <property type="match status" value="1"/>
</dbReference>
<sequence>MRVLVVDDERTIRETLKEILEDEGFEVFTEELGSRVLERVRELSPDILILDLFLPGISGTEVLRKMNEEGLTDRVSVIIVSGHGTVETAVRAMKLGAFDFIEKPIKYEKFFNAIQSAVSRRKQEKTLNKDYSNLPLRQAKEKFERDYIVSLLKRFNGDLKKTASFMEIDISNLYRKLNKYGIDHEENGLD</sequence>
<evidence type="ECO:0000256" key="5">
    <source>
        <dbReference type="PROSITE-ProRule" id="PRU00169"/>
    </source>
</evidence>
<organism evidence="7 8">
    <name type="scientific">Balnearium lithotrophicum</name>
    <dbReference type="NCBI Taxonomy" id="223788"/>
    <lineage>
        <taxon>Bacteria</taxon>
        <taxon>Pseudomonadati</taxon>
        <taxon>Aquificota</taxon>
        <taxon>Aquificia</taxon>
        <taxon>Desulfurobacteriales</taxon>
        <taxon>Desulfurobacteriaceae</taxon>
        <taxon>Balnearium</taxon>
    </lineage>
</organism>
<evidence type="ECO:0000256" key="1">
    <source>
        <dbReference type="ARBA" id="ARBA00022553"/>
    </source>
</evidence>
<dbReference type="RefSeq" id="WP_142933865.1">
    <property type="nucleotide sequence ID" value="NZ_FXTM01000003.1"/>
</dbReference>
<dbReference type="PANTHER" id="PTHR44591">
    <property type="entry name" value="STRESS RESPONSE REGULATOR PROTEIN 1"/>
    <property type="match status" value="1"/>
</dbReference>
<dbReference type="InterPro" id="IPR001789">
    <property type="entry name" value="Sig_transdc_resp-reg_receiver"/>
</dbReference>
<dbReference type="Pfam" id="PF00072">
    <property type="entry name" value="Response_reg"/>
    <property type="match status" value="1"/>
</dbReference>
<evidence type="ECO:0000256" key="2">
    <source>
        <dbReference type="ARBA" id="ARBA00023012"/>
    </source>
</evidence>
<evidence type="ECO:0000256" key="3">
    <source>
        <dbReference type="ARBA" id="ARBA00023015"/>
    </source>
</evidence>
<dbReference type="Gene3D" id="3.40.50.2300">
    <property type="match status" value="1"/>
</dbReference>
<dbReference type="SUPFAM" id="SSF52172">
    <property type="entry name" value="CheY-like"/>
    <property type="match status" value="1"/>
</dbReference>
<dbReference type="PROSITE" id="PS50110">
    <property type="entry name" value="RESPONSE_REGULATORY"/>
    <property type="match status" value="1"/>
</dbReference>
<evidence type="ECO:0000313" key="7">
    <source>
        <dbReference type="EMBL" id="SMO39839.1"/>
    </source>
</evidence>
<dbReference type="InterPro" id="IPR002197">
    <property type="entry name" value="HTH_Fis"/>
</dbReference>
<keyword evidence="4" id="KW-0804">Transcription</keyword>
<dbReference type="AlphaFoldDB" id="A0A521AYG4"/>
<protein>
    <submittedName>
        <fullName evidence="7">Regulatory protein, Fis family</fullName>
    </submittedName>
</protein>
<dbReference type="EMBL" id="FXTM01000003">
    <property type="protein sequence ID" value="SMO39839.1"/>
    <property type="molecule type" value="Genomic_DNA"/>
</dbReference>
<keyword evidence="2" id="KW-0902">Two-component regulatory system</keyword>
<evidence type="ECO:0000256" key="4">
    <source>
        <dbReference type="ARBA" id="ARBA00023163"/>
    </source>
</evidence>
<dbReference type="GO" id="GO:0043565">
    <property type="term" value="F:sequence-specific DNA binding"/>
    <property type="evidence" value="ECO:0007669"/>
    <property type="project" value="InterPro"/>
</dbReference>
<accession>A0A521AYG4</accession>
<dbReference type="GO" id="GO:0000160">
    <property type="term" value="P:phosphorelay signal transduction system"/>
    <property type="evidence" value="ECO:0007669"/>
    <property type="project" value="UniProtKB-KW"/>
</dbReference>
<proteinExistence type="predicted"/>
<dbReference type="InterPro" id="IPR050595">
    <property type="entry name" value="Bact_response_regulator"/>
</dbReference>
<dbReference type="InterPro" id="IPR011006">
    <property type="entry name" value="CheY-like_superfamily"/>
</dbReference>
<dbReference type="SMART" id="SM00448">
    <property type="entry name" value="REC"/>
    <property type="match status" value="1"/>
</dbReference>
<dbReference type="Proteomes" id="UP000317315">
    <property type="component" value="Unassembled WGS sequence"/>
</dbReference>
<keyword evidence="1 5" id="KW-0597">Phosphoprotein</keyword>
<dbReference type="PANTHER" id="PTHR44591:SF14">
    <property type="entry name" value="PROTEIN PILG"/>
    <property type="match status" value="1"/>
</dbReference>
<evidence type="ECO:0000313" key="8">
    <source>
        <dbReference type="Proteomes" id="UP000317315"/>
    </source>
</evidence>
<dbReference type="FunFam" id="3.40.50.2300:FF:000018">
    <property type="entry name" value="DNA-binding transcriptional regulator NtrC"/>
    <property type="match status" value="1"/>
</dbReference>
<reference evidence="7 8" key="1">
    <citation type="submission" date="2017-05" db="EMBL/GenBank/DDBJ databases">
        <authorList>
            <person name="Varghese N."/>
            <person name="Submissions S."/>
        </authorList>
    </citation>
    <scope>NUCLEOTIDE SEQUENCE [LARGE SCALE GENOMIC DNA]</scope>
    <source>
        <strain evidence="7 8">DSM 16304</strain>
    </source>
</reference>
<feature type="modified residue" description="4-aspartylphosphate" evidence="5">
    <location>
        <position position="51"/>
    </location>
</feature>
<dbReference type="OrthoDB" id="9808843at2"/>
<gene>
    <name evidence="7" type="ORF">SAMN06269117_10319</name>
</gene>
<name>A0A521AYG4_9BACT</name>